<dbReference type="SUPFAM" id="SSF46955">
    <property type="entry name" value="Putative DNA-binding domain"/>
    <property type="match status" value="1"/>
</dbReference>
<dbReference type="Gene3D" id="1.10.1660.10">
    <property type="match status" value="1"/>
</dbReference>
<dbReference type="InterPro" id="IPR009061">
    <property type="entry name" value="DNA-bd_dom_put_sf"/>
</dbReference>
<evidence type="ECO:0000313" key="1">
    <source>
        <dbReference type="EMBL" id="SHK43626.1"/>
    </source>
</evidence>
<dbReference type="STRING" id="1470563.SAMN05444000_12922"/>
<gene>
    <name evidence="1" type="ORF">SAMN05444000_12922</name>
</gene>
<dbReference type="AlphaFoldDB" id="A0A1M6SG08"/>
<sequence length="118" mass="13547">MSFDERMVVARVERLNLRELRIWVREGWVRPAHSEAGPIFDELDVARIRLLCDLKKDMSLPTEALPVVLTLIDNLHQTRRELCALTEALEEQPEGVRRTIVTKFRTLHGDMNEAGGGQ</sequence>
<evidence type="ECO:0000313" key="2">
    <source>
        <dbReference type="Proteomes" id="UP000183982"/>
    </source>
</evidence>
<organism evidence="1 2">
    <name type="scientific">Shimia gijangensis</name>
    <dbReference type="NCBI Taxonomy" id="1470563"/>
    <lineage>
        <taxon>Bacteria</taxon>
        <taxon>Pseudomonadati</taxon>
        <taxon>Pseudomonadota</taxon>
        <taxon>Alphaproteobacteria</taxon>
        <taxon>Rhodobacterales</taxon>
        <taxon>Roseobacteraceae</taxon>
    </lineage>
</organism>
<dbReference type="EMBL" id="FQZQ01000029">
    <property type="protein sequence ID" value="SHK43626.1"/>
    <property type="molecule type" value="Genomic_DNA"/>
</dbReference>
<accession>A0A1M6SG08</accession>
<protein>
    <submittedName>
        <fullName evidence="1">Chaperone modulatory protein CbpM</fullName>
    </submittedName>
</protein>
<proteinExistence type="predicted"/>
<dbReference type="OrthoDB" id="9800876at2"/>
<dbReference type="RefSeq" id="WP_073256389.1">
    <property type="nucleotide sequence ID" value="NZ_FQZQ01000029.1"/>
</dbReference>
<name>A0A1M6SG08_9RHOB</name>
<keyword evidence="2" id="KW-1185">Reference proteome</keyword>
<dbReference type="Proteomes" id="UP000183982">
    <property type="component" value="Unassembled WGS sequence"/>
</dbReference>
<dbReference type="Pfam" id="PF13591">
    <property type="entry name" value="MerR_2"/>
    <property type="match status" value="1"/>
</dbReference>
<reference evidence="2" key="1">
    <citation type="submission" date="2016-11" db="EMBL/GenBank/DDBJ databases">
        <authorList>
            <person name="Varghese N."/>
            <person name="Submissions S."/>
        </authorList>
    </citation>
    <scope>NUCLEOTIDE SEQUENCE [LARGE SCALE GENOMIC DNA]</scope>
    <source>
        <strain evidence="2">DSM 100564</strain>
    </source>
</reference>